<dbReference type="SUPFAM" id="SSF53807">
    <property type="entry name" value="Helical backbone' metal receptor"/>
    <property type="match status" value="1"/>
</dbReference>
<dbReference type="InterPro" id="IPR054828">
    <property type="entry name" value="Vit_B12_bind_prot"/>
</dbReference>
<organism evidence="2 3">
    <name type="scientific">Micropruina glycogenica</name>
    <dbReference type="NCBI Taxonomy" id="75385"/>
    <lineage>
        <taxon>Bacteria</taxon>
        <taxon>Bacillati</taxon>
        <taxon>Actinomycetota</taxon>
        <taxon>Actinomycetes</taxon>
        <taxon>Propionibacteriales</taxon>
        <taxon>Nocardioidaceae</taxon>
        <taxon>Micropruina</taxon>
    </lineage>
</organism>
<reference evidence="2 3" key="1">
    <citation type="submission" date="2018-02" db="EMBL/GenBank/DDBJ databases">
        <authorList>
            <person name="Cohen D.B."/>
            <person name="Kent A.D."/>
        </authorList>
    </citation>
    <scope>NUCLEOTIDE SEQUENCE [LARGE SCALE GENOMIC DNA]</scope>
    <source>
        <strain evidence="2">1</strain>
    </source>
</reference>
<dbReference type="PANTHER" id="PTHR30535:SF35">
    <property type="entry name" value="PERIPLASMIC BINDING PROTEIN"/>
    <property type="match status" value="1"/>
</dbReference>
<evidence type="ECO:0008006" key="4">
    <source>
        <dbReference type="Google" id="ProtNLM"/>
    </source>
</evidence>
<dbReference type="Proteomes" id="UP000238164">
    <property type="component" value="Chromosome 1"/>
</dbReference>
<accession>A0A2N9JE20</accession>
<dbReference type="NCBIfam" id="NF038402">
    <property type="entry name" value="TroA_like"/>
    <property type="match status" value="1"/>
</dbReference>
<dbReference type="PANTHER" id="PTHR30535">
    <property type="entry name" value="VITAMIN B12-BINDING PROTEIN"/>
    <property type="match status" value="1"/>
</dbReference>
<name>A0A2N9JE20_9ACTN</name>
<dbReference type="EMBL" id="LT985188">
    <property type="protein sequence ID" value="SPD86367.1"/>
    <property type="molecule type" value="Genomic_DNA"/>
</dbReference>
<evidence type="ECO:0000256" key="1">
    <source>
        <dbReference type="ARBA" id="ARBA00008814"/>
    </source>
</evidence>
<dbReference type="KEGG" id="mgg:MPLG2_1331"/>
<dbReference type="InterPro" id="IPR050902">
    <property type="entry name" value="ABC_Transporter_SBP"/>
</dbReference>
<proteinExistence type="inferred from homology"/>
<dbReference type="AlphaFoldDB" id="A0A2N9JE20"/>
<protein>
    <recommendedName>
        <fullName evidence="4">Cobalamin-binding protein</fullName>
    </recommendedName>
</protein>
<dbReference type="Gene3D" id="3.40.50.1980">
    <property type="entry name" value="Nitrogenase molybdenum iron protein domain"/>
    <property type="match status" value="2"/>
</dbReference>
<evidence type="ECO:0000313" key="3">
    <source>
        <dbReference type="Proteomes" id="UP000238164"/>
    </source>
</evidence>
<comment type="similarity">
    <text evidence="1">Belongs to the bacterial solute-binding protein 8 family.</text>
</comment>
<gene>
    <name evidence="2" type="ORF">MPLG2_1331</name>
</gene>
<sequence length="256" mass="28484">MTMRDDLHHVAELPDQVRRVVSLVPSLTEAIAATRPELLVGATDWCTHPADLAVTRVRGTKNPDLNAIAQLAPDLVVANHEENRKLDVQRLRDRGITVWVTRIDTVDDALTSLRRLFTGPLATPYVPWLDEAEGVWSAPPRLPALTVALPIWRRPWMWVGPDTYIDDVLRRLGLRNVVTAPRYPHLDLADVMGLRPDLVLLPDEPYAFSSEDGPDALGSTHSVLVPGRALSWYGPAMVGAREDLERRIAATGVWAR</sequence>
<evidence type="ECO:0000313" key="2">
    <source>
        <dbReference type="EMBL" id="SPD86367.1"/>
    </source>
</evidence>
<keyword evidence="3" id="KW-1185">Reference proteome</keyword>